<dbReference type="SUPFAM" id="SSF50129">
    <property type="entry name" value="GroES-like"/>
    <property type="match status" value="1"/>
</dbReference>
<dbReference type="InterPro" id="IPR052585">
    <property type="entry name" value="Lipid_raft_assoc_Zn_ADH"/>
</dbReference>
<proteinExistence type="predicted"/>
<reference evidence="2 3" key="1">
    <citation type="submission" date="2024-06" db="EMBL/GenBank/DDBJ databases">
        <title>The Natural Products Discovery Center: Release of the First 8490 Sequenced Strains for Exploring Actinobacteria Biosynthetic Diversity.</title>
        <authorList>
            <person name="Kalkreuter E."/>
            <person name="Kautsar S.A."/>
            <person name="Yang D."/>
            <person name="Bader C.D."/>
            <person name="Teijaro C.N."/>
            <person name="Fluegel L."/>
            <person name="Davis C.M."/>
            <person name="Simpson J.R."/>
            <person name="Lauterbach L."/>
            <person name="Steele A.D."/>
            <person name="Gui C."/>
            <person name="Meng S."/>
            <person name="Li G."/>
            <person name="Viehrig K."/>
            <person name="Ye F."/>
            <person name="Su P."/>
            <person name="Kiefer A.F."/>
            <person name="Nichols A."/>
            <person name="Cepeda A.J."/>
            <person name="Yan W."/>
            <person name="Fan B."/>
            <person name="Jiang Y."/>
            <person name="Adhikari A."/>
            <person name="Zheng C.-J."/>
            <person name="Schuster L."/>
            <person name="Cowan T.M."/>
            <person name="Smanski M.J."/>
            <person name="Chevrette M.G."/>
            <person name="De Carvalho L.P.S."/>
            <person name="Shen B."/>
        </authorList>
    </citation>
    <scope>NUCLEOTIDE SEQUENCE [LARGE SCALE GENOMIC DNA]</scope>
    <source>
        <strain evidence="2 3">NPDC048946</strain>
    </source>
</reference>
<dbReference type="PANTHER" id="PTHR43482">
    <property type="entry name" value="PROTEIN AST1-RELATED"/>
    <property type="match status" value="1"/>
</dbReference>
<dbReference type="SUPFAM" id="SSF51735">
    <property type="entry name" value="NAD(P)-binding Rossmann-fold domains"/>
    <property type="match status" value="1"/>
</dbReference>
<accession>A0ABV3DJB1</accession>
<name>A0ABV3DJB1_9ACTN</name>
<sequence length="320" mass="31758">MRALVSQSPRTSASGEGTHTLAVVELPLPVPGPGQVRVAVRAAAVNPVDLATANGVLAAGGLHPARDSVGLGWDVAGRVDALGAGVAAYSVGDEVIGLADLLDAVSGTHAEYVVLDTHQIAPAPPGVDPVAAATIPLNALTAEQALDNLALTPGQSVLVTGAAGGVGGFAVELAVRRGLRVAAVAAAADEALVRGFGAEWFVPRDVERLGAAVRALVPGGVDGALDAAVLGGAEVLGAVRNQGAYTTLGPASAIPLRGIRTSHTWIAADGERLAQLSQLAAAATGGLTLRVADTFALSDAEAAYGRLARGAVRGRLVLVP</sequence>
<dbReference type="SMART" id="SM00829">
    <property type="entry name" value="PKS_ER"/>
    <property type="match status" value="1"/>
</dbReference>
<dbReference type="PANTHER" id="PTHR43482:SF1">
    <property type="entry name" value="PROTEIN AST1-RELATED"/>
    <property type="match status" value="1"/>
</dbReference>
<feature type="domain" description="Enoyl reductase (ER)" evidence="1">
    <location>
        <begin position="17"/>
        <end position="318"/>
    </location>
</feature>
<dbReference type="Pfam" id="PF08240">
    <property type="entry name" value="ADH_N"/>
    <property type="match status" value="1"/>
</dbReference>
<evidence type="ECO:0000313" key="3">
    <source>
        <dbReference type="Proteomes" id="UP001551482"/>
    </source>
</evidence>
<evidence type="ECO:0000313" key="2">
    <source>
        <dbReference type="EMBL" id="MEU8135839.1"/>
    </source>
</evidence>
<evidence type="ECO:0000259" key="1">
    <source>
        <dbReference type="SMART" id="SM00829"/>
    </source>
</evidence>
<keyword evidence="3" id="KW-1185">Reference proteome</keyword>
<dbReference type="Proteomes" id="UP001551482">
    <property type="component" value="Unassembled WGS sequence"/>
</dbReference>
<dbReference type="InterPro" id="IPR011032">
    <property type="entry name" value="GroES-like_sf"/>
</dbReference>
<gene>
    <name evidence="2" type="ORF">AB0C36_20265</name>
</gene>
<organism evidence="2 3">
    <name type="scientific">Streptodolium elevatio</name>
    <dbReference type="NCBI Taxonomy" id="3157996"/>
    <lineage>
        <taxon>Bacteria</taxon>
        <taxon>Bacillati</taxon>
        <taxon>Actinomycetota</taxon>
        <taxon>Actinomycetes</taxon>
        <taxon>Kitasatosporales</taxon>
        <taxon>Streptomycetaceae</taxon>
        <taxon>Streptodolium</taxon>
    </lineage>
</organism>
<dbReference type="InterPro" id="IPR013154">
    <property type="entry name" value="ADH-like_N"/>
</dbReference>
<dbReference type="InterPro" id="IPR020843">
    <property type="entry name" value="ER"/>
</dbReference>
<dbReference type="EMBL" id="JBEZFP010000051">
    <property type="protein sequence ID" value="MEU8135839.1"/>
    <property type="molecule type" value="Genomic_DNA"/>
</dbReference>
<dbReference type="Gene3D" id="3.40.50.720">
    <property type="entry name" value="NAD(P)-binding Rossmann-like Domain"/>
    <property type="match status" value="1"/>
</dbReference>
<comment type="caution">
    <text evidence="2">The sequence shown here is derived from an EMBL/GenBank/DDBJ whole genome shotgun (WGS) entry which is preliminary data.</text>
</comment>
<dbReference type="Gene3D" id="3.90.180.10">
    <property type="entry name" value="Medium-chain alcohol dehydrogenases, catalytic domain"/>
    <property type="match status" value="1"/>
</dbReference>
<protein>
    <submittedName>
        <fullName evidence="2">Alcohol dehydrogenase catalytic domain-containing protein</fullName>
    </submittedName>
</protein>
<dbReference type="RefSeq" id="WP_358355899.1">
    <property type="nucleotide sequence ID" value="NZ_JBEZFP010000051.1"/>
</dbReference>
<dbReference type="InterPro" id="IPR036291">
    <property type="entry name" value="NAD(P)-bd_dom_sf"/>
</dbReference>